<dbReference type="Pfam" id="PF04149">
    <property type="entry name" value="DUF397"/>
    <property type="match status" value="1"/>
</dbReference>
<comment type="caution">
    <text evidence="3">The sequence shown here is derived from an EMBL/GenBank/DDBJ whole genome shotgun (WGS) entry which is preliminary data.</text>
</comment>
<keyword evidence="4" id="KW-1185">Reference proteome</keyword>
<feature type="region of interest" description="Disordered" evidence="1">
    <location>
        <begin position="1"/>
        <end position="20"/>
    </location>
</feature>
<protein>
    <submittedName>
        <fullName evidence="3">DUF397 domain-containing protein</fullName>
    </submittedName>
</protein>
<sequence>MSDIDPSGVIWRKSQQSGTNGNCVEVAHLSGRGFAVRDSKDRGGPVLVFGGPGWIAFVAAVKGGDFDL</sequence>
<proteinExistence type="predicted"/>
<name>A0ABP8AC46_9ACTN</name>
<feature type="domain" description="DUF397" evidence="2">
    <location>
        <begin position="11"/>
        <end position="62"/>
    </location>
</feature>
<dbReference type="RefSeq" id="WP_344914642.1">
    <property type="nucleotide sequence ID" value="NZ_BAABAQ010000001.1"/>
</dbReference>
<reference evidence="4" key="1">
    <citation type="journal article" date="2019" name="Int. J. Syst. Evol. Microbiol.">
        <title>The Global Catalogue of Microorganisms (GCM) 10K type strain sequencing project: providing services to taxonomists for standard genome sequencing and annotation.</title>
        <authorList>
            <consortium name="The Broad Institute Genomics Platform"/>
            <consortium name="The Broad Institute Genome Sequencing Center for Infectious Disease"/>
            <person name="Wu L."/>
            <person name="Ma J."/>
        </authorList>
    </citation>
    <scope>NUCLEOTIDE SEQUENCE [LARGE SCALE GENOMIC DNA]</scope>
    <source>
        <strain evidence="4">JCM 17388</strain>
    </source>
</reference>
<evidence type="ECO:0000256" key="1">
    <source>
        <dbReference type="SAM" id="MobiDB-lite"/>
    </source>
</evidence>
<dbReference type="EMBL" id="BAABAQ010000001">
    <property type="protein sequence ID" value="GAA4181435.1"/>
    <property type="molecule type" value="Genomic_DNA"/>
</dbReference>
<evidence type="ECO:0000259" key="2">
    <source>
        <dbReference type="Pfam" id="PF04149"/>
    </source>
</evidence>
<evidence type="ECO:0000313" key="4">
    <source>
        <dbReference type="Proteomes" id="UP001501251"/>
    </source>
</evidence>
<accession>A0ABP8AC46</accession>
<dbReference type="Proteomes" id="UP001501251">
    <property type="component" value="Unassembled WGS sequence"/>
</dbReference>
<evidence type="ECO:0000313" key="3">
    <source>
        <dbReference type="EMBL" id="GAA4181435.1"/>
    </source>
</evidence>
<dbReference type="InterPro" id="IPR007278">
    <property type="entry name" value="DUF397"/>
</dbReference>
<organism evidence="3 4">
    <name type="scientific">Streptosporangium oxazolinicum</name>
    <dbReference type="NCBI Taxonomy" id="909287"/>
    <lineage>
        <taxon>Bacteria</taxon>
        <taxon>Bacillati</taxon>
        <taxon>Actinomycetota</taxon>
        <taxon>Actinomycetes</taxon>
        <taxon>Streptosporangiales</taxon>
        <taxon>Streptosporangiaceae</taxon>
        <taxon>Streptosporangium</taxon>
    </lineage>
</organism>
<gene>
    <name evidence="3" type="ORF">GCM10022252_05820</name>
</gene>